<protein>
    <submittedName>
        <fullName evidence="1">Uncharacterized protein</fullName>
    </submittedName>
</protein>
<accession>A0A8S9JVC8</accession>
<comment type="caution">
    <text evidence="1">The sequence shown here is derived from an EMBL/GenBank/DDBJ whole genome shotgun (WGS) entry which is preliminary data.</text>
</comment>
<name>A0A8S9JVC8_BRACR</name>
<proteinExistence type="predicted"/>
<dbReference type="AlphaFoldDB" id="A0A8S9JVC8"/>
<organism evidence="1">
    <name type="scientific">Brassica cretica</name>
    <name type="common">Mustard</name>
    <dbReference type="NCBI Taxonomy" id="69181"/>
    <lineage>
        <taxon>Eukaryota</taxon>
        <taxon>Viridiplantae</taxon>
        <taxon>Streptophyta</taxon>
        <taxon>Embryophyta</taxon>
        <taxon>Tracheophyta</taxon>
        <taxon>Spermatophyta</taxon>
        <taxon>Magnoliopsida</taxon>
        <taxon>eudicotyledons</taxon>
        <taxon>Gunneridae</taxon>
        <taxon>Pentapetalae</taxon>
        <taxon>rosids</taxon>
        <taxon>malvids</taxon>
        <taxon>Brassicales</taxon>
        <taxon>Brassicaceae</taxon>
        <taxon>Brassiceae</taxon>
        <taxon>Brassica</taxon>
    </lineage>
</organism>
<sequence>MVLCVLVVGKMVRSCFGIWLKGRRFALLRLARLFTLYDIVPNPNRYWLCADEIQVEREDDVAISTKIY</sequence>
<gene>
    <name evidence="1" type="ORF">F2Q70_00035879</name>
</gene>
<evidence type="ECO:0000313" key="1">
    <source>
        <dbReference type="EMBL" id="KAF2585709.1"/>
    </source>
</evidence>
<reference evidence="1" key="1">
    <citation type="submission" date="2019-12" db="EMBL/GenBank/DDBJ databases">
        <title>Genome sequencing and annotation of Brassica cretica.</title>
        <authorList>
            <person name="Studholme D.J."/>
            <person name="Sarris P.F."/>
        </authorList>
    </citation>
    <scope>NUCLEOTIDE SEQUENCE</scope>
    <source>
        <strain evidence="1">PFS-102/07</strain>
        <tissue evidence="1">Leaf</tissue>
    </source>
</reference>
<dbReference type="EMBL" id="QGKY02000246">
    <property type="protein sequence ID" value="KAF2585709.1"/>
    <property type="molecule type" value="Genomic_DNA"/>
</dbReference>